<sequence length="527" mass="56361">MSAASIKQQKEDFVSNLSGGAVSEINAVTAVAPVAALVWSILQSRQSFFQPYGPLALVIDYLLNVVAILLSTTLYSSRPTLLSILLVSPAVLTYLVPRKADPSRRRTRVPPADVAAGVGGGRGRARLDPLPMKPFLTTYRASMLVVTTVAILAVDFHLFPRRFAKVETWGTSLMDLGVGAFVFSGGVVAARPVLKERAAAAAAAADAMKETGTGSGSRSGSRSSPSALRRIVGSMRSSLPLLVLGVIRLLSVKGLDYAEHVTEYGVHWNFFFTMGMLPPFVAASQAALAYVPSYAALALFVSGAYQVLLETTALKAWILTAPRVDLISMNREGIFSFFGYLAIFLAGQDLGMFVLPRRLGRRGGGSGAAAPTAGSERNALLLSLAVWAAVWSGLYWLSTSYRFGLGLDVSRRLANLPYVLWVAAFNSAMVLAYCLVDTVFFPAFYNAVDAAAERTAYDAATSRVMRAYNRNGLFIFLVSNLLTGLVNMSVNTLEAGPVLTMGILVAYTSVNTAMALILDAYDVSIKL</sequence>
<gene>
    <name evidence="10" type="ORF">GMORB2_3899</name>
</gene>
<dbReference type="PANTHER" id="PTHR20661:SF0">
    <property type="entry name" value="PHOSPHATIDYLINOSITOL-GLYCAN BIOSYNTHESIS CLASS W PROTEIN"/>
    <property type="match status" value="1"/>
</dbReference>
<dbReference type="AlphaFoldDB" id="A0A9P5D6S3"/>
<accession>A0A9P5D6S3</accession>
<evidence type="ECO:0000256" key="9">
    <source>
        <dbReference type="RuleBase" id="RU280819"/>
    </source>
</evidence>
<evidence type="ECO:0000256" key="5">
    <source>
        <dbReference type="ARBA" id="ARBA00022502"/>
    </source>
</evidence>
<keyword evidence="8 9" id="KW-0472">Membrane</keyword>
<evidence type="ECO:0000256" key="7">
    <source>
        <dbReference type="ARBA" id="ARBA00022989"/>
    </source>
</evidence>
<comment type="similarity">
    <text evidence="4 9">Belongs to the PIGW family.</text>
</comment>
<keyword evidence="9" id="KW-0256">Endoplasmic reticulum</keyword>
<keyword evidence="9" id="KW-0808">Transferase</keyword>
<dbReference type="PIRSF" id="PIRSF017321">
    <property type="entry name" value="GWT1"/>
    <property type="match status" value="1"/>
</dbReference>
<name>A0A9P5D6S3_9HYPO</name>
<feature type="transmembrane region" description="Helical" evidence="9">
    <location>
        <begin position="81"/>
        <end position="97"/>
    </location>
</feature>
<protein>
    <recommendedName>
        <fullName evidence="9">GPI-anchored wall transfer protein</fullName>
        <ecNumber evidence="9">2.3.-.-</ecNumber>
    </recommendedName>
</protein>
<reference evidence="10" key="1">
    <citation type="submission" date="2020-03" db="EMBL/GenBank/DDBJ databases">
        <title>Site-based positive gene gene selection in Geosmithia morbida across the United States reveals a broad range of putative effectors and factors for local host and environmental adapation.</title>
        <authorList>
            <person name="Onufrak A."/>
            <person name="Murdoch R.W."/>
            <person name="Gazis R."/>
            <person name="Huff M."/>
            <person name="Staton M."/>
            <person name="Klingeman W."/>
            <person name="Hadziabdic D."/>
        </authorList>
    </citation>
    <scope>NUCLEOTIDE SEQUENCE</scope>
    <source>
        <strain evidence="10">1262</strain>
    </source>
</reference>
<proteinExistence type="inferred from homology"/>
<evidence type="ECO:0000256" key="4">
    <source>
        <dbReference type="ARBA" id="ARBA00007559"/>
    </source>
</evidence>
<keyword evidence="9 10" id="KW-0012">Acyltransferase</keyword>
<dbReference type="GO" id="GO:0005789">
    <property type="term" value="C:endoplasmic reticulum membrane"/>
    <property type="evidence" value="ECO:0007669"/>
    <property type="project" value="UniProtKB-SubCell"/>
</dbReference>
<feature type="transmembrane region" description="Helical" evidence="9">
    <location>
        <begin position="171"/>
        <end position="190"/>
    </location>
</feature>
<comment type="subcellular location">
    <subcellularLocation>
        <location evidence="2 9">Endoplasmic reticulum membrane</location>
        <topology evidence="2 9">Multi-pass membrane protein</topology>
    </subcellularLocation>
</comment>
<evidence type="ECO:0000256" key="6">
    <source>
        <dbReference type="ARBA" id="ARBA00022692"/>
    </source>
</evidence>
<keyword evidence="5 9" id="KW-0337">GPI-anchor biosynthesis</keyword>
<comment type="function">
    <text evidence="9">A acetyltransferase, which acetylates the inositol ring of phosphatidylinositol during biosynthesis of GPI-anchor.</text>
</comment>
<evidence type="ECO:0000256" key="2">
    <source>
        <dbReference type="ARBA" id="ARBA00004477"/>
    </source>
</evidence>
<feature type="transmembrane region" description="Helical" evidence="9">
    <location>
        <begin position="472"/>
        <end position="490"/>
    </location>
</feature>
<dbReference type="EC" id="2.3.-.-" evidence="9"/>
<evidence type="ECO:0000256" key="1">
    <source>
        <dbReference type="ARBA" id="ARBA00002531"/>
    </source>
</evidence>
<feature type="transmembrane region" description="Helical" evidence="9">
    <location>
        <begin position="379"/>
        <end position="398"/>
    </location>
</feature>
<dbReference type="Pfam" id="PF06423">
    <property type="entry name" value="GWT1"/>
    <property type="match status" value="1"/>
</dbReference>
<dbReference type="GeneID" id="55970127"/>
<dbReference type="GO" id="GO:0032216">
    <property type="term" value="F:glucosaminyl-phosphatidylinositol O-acyltransferase activity"/>
    <property type="evidence" value="ECO:0007669"/>
    <property type="project" value="TreeGrafter"/>
</dbReference>
<comment type="pathway">
    <text evidence="3 9">Glycolipid biosynthesis; glycosylphosphatidylinositol-anchor biosynthesis.</text>
</comment>
<dbReference type="OrthoDB" id="15270at2759"/>
<dbReference type="PANTHER" id="PTHR20661">
    <property type="entry name" value="PHOSPHATIDYLINOSITOL-GLYCAN BIOSYNTHESIS CLASS W PROTEIN"/>
    <property type="match status" value="1"/>
</dbReference>
<feature type="transmembrane region" description="Helical" evidence="9">
    <location>
        <begin position="496"/>
        <end position="518"/>
    </location>
</feature>
<keyword evidence="11" id="KW-1185">Reference proteome</keyword>
<dbReference type="GO" id="GO:0072659">
    <property type="term" value="P:protein localization to plasma membrane"/>
    <property type="evidence" value="ECO:0007669"/>
    <property type="project" value="TreeGrafter"/>
</dbReference>
<feature type="transmembrane region" description="Helical" evidence="9">
    <location>
        <begin position="297"/>
        <end position="317"/>
    </location>
</feature>
<evidence type="ECO:0000313" key="10">
    <source>
        <dbReference type="EMBL" id="KAF4125060.1"/>
    </source>
</evidence>
<feature type="transmembrane region" description="Helical" evidence="9">
    <location>
        <begin position="418"/>
        <end position="436"/>
    </location>
</feature>
<dbReference type="Proteomes" id="UP000749293">
    <property type="component" value="Unassembled WGS sequence"/>
</dbReference>
<keyword evidence="7 9" id="KW-1133">Transmembrane helix</keyword>
<evidence type="ECO:0000256" key="3">
    <source>
        <dbReference type="ARBA" id="ARBA00004687"/>
    </source>
</evidence>
<feature type="transmembrane region" description="Helical" evidence="9">
    <location>
        <begin position="54"/>
        <end position="75"/>
    </location>
</feature>
<comment type="caution">
    <text evidence="10">The sequence shown here is derived from an EMBL/GenBank/DDBJ whole genome shotgun (WGS) entry which is preliminary data.</text>
</comment>
<feature type="transmembrane region" description="Helical" evidence="9">
    <location>
        <begin position="141"/>
        <end position="159"/>
    </location>
</feature>
<feature type="transmembrane region" description="Helical" evidence="9">
    <location>
        <begin position="25"/>
        <end position="42"/>
    </location>
</feature>
<organism evidence="10 11">
    <name type="scientific">Geosmithia morbida</name>
    <dbReference type="NCBI Taxonomy" id="1094350"/>
    <lineage>
        <taxon>Eukaryota</taxon>
        <taxon>Fungi</taxon>
        <taxon>Dikarya</taxon>
        <taxon>Ascomycota</taxon>
        <taxon>Pezizomycotina</taxon>
        <taxon>Sordariomycetes</taxon>
        <taxon>Hypocreomycetidae</taxon>
        <taxon>Hypocreales</taxon>
        <taxon>Bionectriaceae</taxon>
        <taxon>Geosmithia</taxon>
    </lineage>
</organism>
<dbReference type="InterPro" id="IPR009447">
    <property type="entry name" value="PIGW/GWT1"/>
</dbReference>
<dbReference type="GO" id="GO:0006506">
    <property type="term" value="P:GPI anchor biosynthetic process"/>
    <property type="evidence" value="ECO:0007669"/>
    <property type="project" value="UniProtKB-KW"/>
</dbReference>
<keyword evidence="6 9" id="KW-0812">Transmembrane</keyword>
<dbReference type="EMBL" id="JAANYQ010000003">
    <property type="protein sequence ID" value="KAF4125060.1"/>
    <property type="molecule type" value="Genomic_DNA"/>
</dbReference>
<evidence type="ECO:0000313" key="11">
    <source>
        <dbReference type="Proteomes" id="UP000749293"/>
    </source>
</evidence>
<comment type="function">
    <text evidence="1">Probable acetyltransferase, which acetylates the inositol ring of phosphatidylinositol during biosynthesis of GPI-anchor.</text>
</comment>
<feature type="transmembrane region" description="Helical" evidence="9">
    <location>
        <begin position="337"/>
        <end position="355"/>
    </location>
</feature>
<dbReference type="RefSeq" id="XP_035323712.1">
    <property type="nucleotide sequence ID" value="XM_035465875.1"/>
</dbReference>
<evidence type="ECO:0000256" key="8">
    <source>
        <dbReference type="ARBA" id="ARBA00023136"/>
    </source>
</evidence>